<keyword evidence="18" id="KW-1185">Reference proteome</keyword>
<evidence type="ECO:0000313" key="17">
    <source>
        <dbReference type="EMBL" id="ADI31071.1"/>
    </source>
</evidence>
<dbReference type="Gene3D" id="2.40.110.10">
    <property type="entry name" value="Butyryl-CoA Dehydrogenase, subunit A, domain 2"/>
    <property type="match status" value="1"/>
</dbReference>
<dbReference type="Proteomes" id="UP000000383">
    <property type="component" value="Chromosome"/>
</dbReference>
<evidence type="ECO:0000256" key="12">
    <source>
        <dbReference type="ARBA" id="ARBA00048445"/>
    </source>
</evidence>
<reference evidence="17 18" key="2">
    <citation type="journal article" date="2011" name="J. Bacteriol.">
        <title>Genomes of three methylotrophs from a single niche uncover genetic and metabolic divergence of Methylophilaceae.</title>
        <authorList>
            <person name="Lapidus A."/>
            <person name="Clum A."/>
            <person name="Labutti K."/>
            <person name="Kaluzhnaya M.G."/>
            <person name="Lim S."/>
            <person name="Beck D.A."/>
            <person name="Glavina Del Rio T."/>
            <person name="Nolan M."/>
            <person name="Mavromatis K."/>
            <person name="Huntemann M."/>
            <person name="Lucas S."/>
            <person name="Lidstrom M.E."/>
            <person name="Ivanova N."/>
            <person name="Chistoserdova L."/>
        </authorList>
    </citation>
    <scope>NUCLEOTIDE SEQUENCE [LARGE SCALE GENOMIC DNA]</scope>
    <source>
        <strain evidence="17 18">301</strain>
    </source>
</reference>
<comment type="catalytic activity">
    <reaction evidence="12">
        <text>dibenzothiophene 5-oxide + FMNH2 + O2 = dibenzothiophene 5,5-dioxide + FMN + H2O + H(+)</text>
        <dbReference type="Rhea" id="RHEA:49080"/>
        <dbReference type="ChEBI" id="CHEBI:15377"/>
        <dbReference type="ChEBI" id="CHEBI:15378"/>
        <dbReference type="ChEBI" id="CHEBI:15379"/>
        <dbReference type="ChEBI" id="CHEBI:23683"/>
        <dbReference type="ChEBI" id="CHEBI:57618"/>
        <dbReference type="ChEBI" id="CHEBI:58210"/>
        <dbReference type="ChEBI" id="CHEBI:90356"/>
    </reaction>
</comment>
<dbReference type="PIRSF" id="PIRSF016578">
    <property type="entry name" value="HsaA"/>
    <property type="match status" value="1"/>
</dbReference>
<evidence type="ECO:0000256" key="1">
    <source>
        <dbReference type="ARBA" id="ARBA00004496"/>
    </source>
</evidence>
<keyword evidence="6" id="KW-0503">Monooxygenase</keyword>
<dbReference type="AlphaFoldDB" id="D7DP40"/>
<evidence type="ECO:0000256" key="10">
    <source>
        <dbReference type="ARBA" id="ARBA00034345"/>
    </source>
</evidence>
<dbReference type="HOGENOM" id="CLU_018204_10_0_4"/>
<feature type="domain" description="Acyl-CoA dehydrogenase/oxidase N-terminal" evidence="15">
    <location>
        <begin position="19"/>
        <end position="115"/>
    </location>
</feature>
<dbReference type="GO" id="GO:0005737">
    <property type="term" value="C:cytoplasm"/>
    <property type="evidence" value="ECO:0007669"/>
    <property type="project" value="UniProtKB-SubCell"/>
</dbReference>
<dbReference type="KEGG" id="meh:M301_2717"/>
<comment type="pathway">
    <text evidence="7">Sulfur metabolism; dibenzothiophene degradation.</text>
</comment>
<proteinExistence type="inferred from homology"/>
<reference evidence="18" key="1">
    <citation type="submission" date="2010-05" db="EMBL/GenBank/DDBJ databases">
        <title>Complete sequence of Methylotenera sp. 301.</title>
        <authorList>
            <person name="Lucas S."/>
            <person name="Copeland A."/>
            <person name="Lapidus A."/>
            <person name="Cheng J.-F."/>
            <person name="Bruce D."/>
            <person name="Goodwin L."/>
            <person name="Pitluck S."/>
            <person name="Clum A."/>
            <person name="Land M."/>
            <person name="Hauser L."/>
            <person name="Kyrpides N."/>
            <person name="Ivanova N."/>
            <person name="Chistoservova L."/>
            <person name="Kalyuzhnaya M."/>
            <person name="Woyke T."/>
        </authorList>
    </citation>
    <scope>NUCLEOTIDE SEQUENCE [LARGE SCALE GENOMIC DNA]</scope>
    <source>
        <strain evidence="18">301</strain>
    </source>
</reference>
<dbReference type="PANTHER" id="PTHR43884:SF12">
    <property type="entry name" value="ISOVALERYL-COA DEHYDROGENASE, MITOCHONDRIAL-RELATED"/>
    <property type="match status" value="1"/>
</dbReference>
<keyword evidence="3" id="KW-0288">FMN</keyword>
<dbReference type="InterPro" id="IPR013107">
    <property type="entry name" value="Acyl-CoA_DH_C"/>
</dbReference>
<evidence type="ECO:0000256" key="7">
    <source>
        <dbReference type="ARBA" id="ARBA00034307"/>
    </source>
</evidence>
<evidence type="ECO:0000256" key="5">
    <source>
        <dbReference type="ARBA" id="ARBA00023002"/>
    </source>
</evidence>
<comment type="similarity">
    <text evidence="8">Belongs to the DszC flavin monooxygenase family.</text>
</comment>
<dbReference type="InterPro" id="IPR013786">
    <property type="entry name" value="AcylCoA_DH/ox_N"/>
</dbReference>
<dbReference type="eggNOG" id="COG1960">
    <property type="taxonomic scope" value="Bacteria"/>
</dbReference>
<dbReference type="Gene3D" id="1.10.540.10">
    <property type="entry name" value="Acyl-CoA dehydrogenase/oxidase, N-terminal domain"/>
    <property type="match status" value="1"/>
</dbReference>
<dbReference type="InterPro" id="IPR046373">
    <property type="entry name" value="Acyl-CoA_Oxase/DH_mid-dom_sf"/>
</dbReference>
<evidence type="ECO:0000256" key="13">
    <source>
        <dbReference type="ARBA" id="ARBA00049456"/>
    </source>
</evidence>
<name>D7DP40_METV0</name>
<evidence type="ECO:0000256" key="2">
    <source>
        <dbReference type="ARBA" id="ARBA00022630"/>
    </source>
</evidence>
<evidence type="ECO:0000256" key="3">
    <source>
        <dbReference type="ARBA" id="ARBA00022643"/>
    </source>
</evidence>
<dbReference type="STRING" id="666681.M301_2717"/>
<dbReference type="InterPro" id="IPR037069">
    <property type="entry name" value="AcylCoA_DH/ox_N_sf"/>
</dbReference>
<keyword evidence="2" id="KW-0285">Flavoprotein</keyword>
<dbReference type="InterPro" id="IPR036250">
    <property type="entry name" value="AcylCo_DH-like_C"/>
</dbReference>
<dbReference type="FunFam" id="2.40.110.10:FF:000020">
    <property type="entry name" value="Putative acyl-CoA dehydrogenase YdbM"/>
    <property type="match status" value="1"/>
</dbReference>
<organism evidence="17 18">
    <name type="scientific">Methylotenera versatilis (strain 301)</name>
    <dbReference type="NCBI Taxonomy" id="666681"/>
    <lineage>
        <taxon>Bacteria</taxon>
        <taxon>Pseudomonadati</taxon>
        <taxon>Pseudomonadota</taxon>
        <taxon>Betaproteobacteria</taxon>
        <taxon>Nitrosomonadales</taxon>
        <taxon>Methylophilaceae</taxon>
        <taxon>Methylotenera</taxon>
    </lineage>
</organism>
<keyword evidence="4" id="KW-0547">Nucleotide-binding</keyword>
<dbReference type="Pfam" id="PF02771">
    <property type="entry name" value="Acyl-CoA_dh_N"/>
    <property type="match status" value="1"/>
</dbReference>
<evidence type="ECO:0000259" key="16">
    <source>
        <dbReference type="Pfam" id="PF08028"/>
    </source>
</evidence>
<evidence type="ECO:0000256" key="4">
    <source>
        <dbReference type="ARBA" id="ARBA00022741"/>
    </source>
</evidence>
<dbReference type="SUPFAM" id="SSF47203">
    <property type="entry name" value="Acyl-CoA dehydrogenase C-terminal domain-like"/>
    <property type="match status" value="1"/>
</dbReference>
<gene>
    <name evidence="17" type="ordered locus">M301_2717</name>
</gene>
<evidence type="ECO:0000259" key="14">
    <source>
        <dbReference type="Pfam" id="PF02770"/>
    </source>
</evidence>
<dbReference type="Gene3D" id="1.20.140.10">
    <property type="entry name" value="Butyryl-CoA Dehydrogenase, subunit A, domain 3"/>
    <property type="match status" value="1"/>
</dbReference>
<dbReference type="GO" id="GO:0008470">
    <property type="term" value="F:3-methylbutanoyl-CoA dehydrogenase activity"/>
    <property type="evidence" value="ECO:0007669"/>
    <property type="project" value="TreeGrafter"/>
</dbReference>
<protein>
    <recommendedName>
        <fullName evidence="10">Dibenzothiophene monooxygenase</fullName>
        <ecNumber evidence="9">1.14.14.21</ecNumber>
    </recommendedName>
</protein>
<sequence>MTTISKQEVLAETATPFEVAERLAEYFALTAAERDLIGGTPYEQRQAIRDSGLLKLLIPKSLGGLGASWVELFQIIRLFARVDSSLAQVFAFQFLMLASIRLYGTKEQWQTLWKETAEKNLWWGNALNPLDNRTIATPNGNHLVFSGQKSFCSGATDSDRLIVSAIEAETNRFIVAAVPSNRAGISINNDWNNMGQRQTDSGSVNFDQLIVEQDELLMNPGPLSSPFSSLRSLVAQLIFTNIYQGIAEGALEEAIKYTQQSSRVWSGSLAQTVQQDPFTLLHFGEFWASLDASRLLADEAAKQLENAWRQDLLLSEEARGKVALAVFSAKVNITRSGLDVCSRIFEVAGARATTATLRLDRYWRNLRVYTLHDPADYKLKDLGDWALNKRYPVPSFYS</sequence>
<evidence type="ECO:0000259" key="15">
    <source>
        <dbReference type="Pfam" id="PF02771"/>
    </source>
</evidence>
<dbReference type="OrthoDB" id="571684at2"/>
<comment type="catalytic activity">
    <reaction evidence="13">
        <text>dibenzothiophene + 2 FMNH2 + 2 O2 = dibenzothiophene 5,5-dioxide + 2 FMN + 2 H2O + 2 H(+)</text>
        <dbReference type="Rhea" id="RHEA:49072"/>
        <dbReference type="ChEBI" id="CHEBI:15377"/>
        <dbReference type="ChEBI" id="CHEBI:15378"/>
        <dbReference type="ChEBI" id="CHEBI:15379"/>
        <dbReference type="ChEBI" id="CHEBI:23681"/>
        <dbReference type="ChEBI" id="CHEBI:57618"/>
        <dbReference type="ChEBI" id="CHEBI:58210"/>
        <dbReference type="ChEBI" id="CHEBI:90356"/>
        <dbReference type="EC" id="1.14.14.21"/>
    </reaction>
</comment>
<evidence type="ECO:0000313" key="18">
    <source>
        <dbReference type="Proteomes" id="UP000000383"/>
    </source>
</evidence>
<evidence type="ECO:0000256" key="11">
    <source>
        <dbReference type="ARBA" id="ARBA00047859"/>
    </source>
</evidence>
<accession>D7DP40</accession>
<dbReference type="Pfam" id="PF08028">
    <property type="entry name" value="Acyl-CoA_dh_2"/>
    <property type="match status" value="1"/>
</dbReference>
<dbReference type="RefSeq" id="WP_013149376.1">
    <property type="nucleotide sequence ID" value="NC_014207.1"/>
</dbReference>
<dbReference type="GO" id="GO:0050660">
    <property type="term" value="F:flavin adenine dinucleotide binding"/>
    <property type="evidence" value="ECO:0007669"/>
    <property type="project" value="InterPro"/>
</dbReference>
<comment type="catalytic activity">
    <reaction evidence="11">
        <text>dibenzothiophene + FMNH2 + O2 = dibenzothiophene 5-oxide + FMN + H2O + H(+)</text>
        <dbReference type="Rhea" id="RHEA:49076"/>
        <dbReference type="ChEBI" id="CHEBI:15377"/>
        <dbReference type="ChEBI" id="CHEBI:15378"/>
        <dbReference type="ChEBI" id="CHEBI:15379"/>
        <dbReference type="ChEBI" id="CHEBI:23681"/>
        <dbReference type="ChEBI" id="CHEBI:23683"/>
        <dbReference type="ChEBI" id="CHEBI:57618"/>
        <dbReference type="ChEBI" id="CHEBI:58210"/>
    </reaction>
</comment>
<dbReference type="Pfam" id="PF02770">
    <property type="entry name" value="Acyl-CoA_dh_M"/>
    <property type="match status" value="1"/>
</dbReference>
<feature type="domain" description="Acyl-CoA oxidase/dehydrogenase middle" evidence="14">
    <location>
        <begin position="133"/>
        <end position="208"/>
    </location>
</feature>
<dbReference type="GO" id="GO:0004497">
    <property type="term" value="F:monooxygenase activity"/>
    <property type="evidence" value="ECO:0007669"/>
    <property type="project" value="UniProtKB-KW"/>
</dbReference>
<dbReference type="EC" id="1.14.14.21" evidence="9"/>
<evidence type="ECO:0000256" key="9">
    <source>
        <dbReference type="ARBA" id="ARBA00034328"/>
    </source>
</evidence>
<evidence type="ECO:0000256" key="8">
    <source>
        <dbReference type="ARBA" id="ARBA00034317"/>
    </source>
</evidence>
<keyword evidence="5" id="KW-0560">Oxidoreductase</keyword>
<comment type="subcellular location">
    <subcellularLocation>
        <location evidence="1">Cytoplasm</location>
    </subcellularLocation>
</comment>
<dbReference type="GO" id="GO:0006552">
    <property type="term" value="P:L-leucine catabolic process"/>
    <property type="evidence" value="ECO:0007669"/>
    <property type="project" value="TreeGrafter"/>
</dbReference>
<dbReference type="PANTHER" id="PTHR43884">
    <property type="entry name" value="ACYL-COA DEHYDROGENASE"/>
    <property type="match status" value="1"/>
</dbReference>
<dbReference type="InterPro" id="IPR006091">
    <property type="entry name" value="Acyl-CoA_Oxase/DH_mid-dom"/>
</dbReference>
<dbReference type="SUPFAM" id="SSF56645">
    <property type="entry name" value="Acyl-CoA dehydrogenase NM domain-like"/>
    <property type="match status" value="1"/>
</dbReference>
<dbReference type="EMBL" id="CP002056">
    <property type="protein sequence ID" value="ADI31071.1"/>
    <property type="molecule type" value="Genomic_DNA"/>
</dbReference>
<evidence type="ECO:0000256" key="6">
    <source>
        <dbReference type="ARBA" id="ARBA00023033"/>
    </source>
</evidence>
<dbReference type="InterPro" id="IPR009100">
    <property type="entry name" value="AcylCoA_DH/oxidase_NM_dom_sf"/>
</dbReference>
<feature type="domain" description="Acyl-CoA dehydrogenase C-terminal" evidence="16">
    <location>
        <begin position="244"/>
        <end position="373"/>
    </location>
</feature>